<dbReference type="SUPFAM" id="SSF52833">
    <property type="entry name" value="Thioredoxin-like"/>
    <property type="match status" value="1"/>
</dbReference>
<feature type="binding site" evidence="9">
    <location>
        <begin position="178"/>
        <end position="182"/>
    </location>
    <ligand>
        <name>pyridoxal 5'-phosphate</name>
        <dbReference type="ChEBI" id="CHEBI:597326"/>
    </ligand>
</feature>
<evidence type="ECO:0000256" key="1">
    <source>
        <dbReference type="ARBA" id="ARBA00001933"/>
    </source>
</evidence>
<protein>
    <recommendedName>
        <fullName evidence="6">Cysteine synthase B</fullName>
        <ecNumber evidence="3">2.5.1.47</ecNumber>
    </recommendedName>
    <alternativeName>
        <fullName evidence="7">O-acetylserine (thiol)-lyase B</fullName>
    </alternativeName>
    <alternativeName>
        <fullName evidence="8">O-acetylserine sulfhydrylase B</fullName>
    </alternativeName>
</protein>
<comment type="similarity">
    <text evidence="2">Belongs to the cysteine synthase/cystathionine beta-synthase family.</text>
</comment>
<dbReference type="InterPro" id="IPR014025">
    <property type="entry name" value="Glutaredoxin_subgr"/>
</dbReference>
<dbReference type="NCBIfam" id="TIGR01136">
    <property type="entry name" value="cysKM"/>
    <property type="match status" value="1"/>
</dbReference>
<dbReference type="FunFam" id="3.40.50.1100:FF:000003">
    <property type="entry name" value="Cystathionine beta-synthase"/>
    <property type="match status" value="1"/>
</dbReference>
<keyword evidence="4 9" id="KW-0663">Pyridoxal phosphate</keyword>
<gene>
    <name evidence="13" type="ORF">GL300_15330</name>
</gene>
<comment type="cofactor">
    <cofactor evidence="1 9">
        <name>pyridoxal 5'-phosphate</name>
        <dbReference type="ChEBI" id="CHEBI:597326"/>
    </cofactor>
</comment>
<proteinExistence type="inferred from homology"/>
<dbReference type="OrthoDB" id="9805733at2"/>
<evidence type="ECO:0000256" key="10">
    <source>
        <dbReference type="PIRSR" id="PIRSR605856-51"/>
    </source>
</evidence>
<dbReference type="InterPro" id="IPR005856">
    <property type="entry name" value="Cys_synth"/>
</dbReference>
<feature type="modified residue" description="N6-(pyridoxal phosphate)lysine" evidence="10">
    <location>
        <position position="44"/>
    </location>
</feature>
<dbReference type="Gene3D" id="3.40.50.1100">
    <property type="match status" value="2"/>
</dbReference>
<dbReference type="PRINTS" id="PR00160">
    <property type="entry name" value="GLUTAREDOXIN"/>
</dbReference>
<keyword evidence="14" id="KW-1185">Reference proteome</keyword>
<keyword evidence="13" id="KW-0808">Transferase</keyword>
<dbReference type="InterPro" id="IPR001926">
    <property type="entry name" value="TrpB-like_PALP"/>
</dbReference>
<evidence type="ECO:0000256" key="3">
    <source>
        <dbReference type="ARBA" id="ARBA00012681"/>
    </source>
</evidence>
<dbReference type="Gene3D" id="3.40.30.10">
    <property type="entry name" value="Glutaredoxin"/>
    <property type="match status" value="1"/>
</dbReference>
<feature type="binding site" evidence="9">
    <location>
        <position position="285"/>
    </location>
    <ligand>
        <name>pyridoxal 5'-phosphate</name>
        <dbReference type="ChEBI" id="CHEBI:597326"/>
    </ligand>
</feature>
<evidence type="ECO:0000256" key="2">
    <source>
        <dbReference type="ARBA" id="ARBA00007103"/>
    </source>
</evidence>
<accession>A0A844HNG9</accession>
<evidence type="ECO:0000313" key="14">
    <source>
        <dbReference type="Proteomes" id="UP000449846"/>
    </source>
</evidence>
<evidence type="ECO:0000313" key="13">
    <source>
        <dbReference type="EMBL" id="MTH60588.1"/>
    </source>
</evidence>
<dbReference type="InterPro" id="IPR036052">
    <property type="entry name" value="TrpB-like_PALP_sf"/>
</dbReference>
<organism evidence="13 14">
    <name type="scientific">Paracoccus litorisediminis</name>
    <dbReference type="NCBI Taxonomy" id="2006130"/>
    <lineage>
        <taxon>Bacteria</taxon>
        <taxon>Pseudomonadati</taxon>
        <taxon>Pseudomonadota</taxon>
        <taxon>Alphaproteobacteria</taxon>
        <taxon>Rhodobacterales</taxon>
        <taxon>Paracoccaceae</taxon>
        <taxon>Paracoccus</taxon>
    </lineage>
</organism>
<evidence type="ECO:0000259" key="12">
    <source>
        <dbReference type="Pfam" id="PF00462"/>
    </source>
</evidence>
<dbReference type="InterPro" id="IPR050214">
    <property type="entry name" value="Cys_Synth/Cystath_Beta-Synth"/>
</dbReference>
<dbReference type="CDD" id="cd01561">
    <property type="entry name" value="CBS_like"/>
    <property type="match status" value="1"/>
</dbReference>
<dbReference type="InterPro" id="IPR036249">
    <property type="entry name" value="Thioredoxin-like_sf"/>
</dbReference>
<evidence type="ECO:0000256" key="6">
    <source>
        <dbReference type="ARBA" id="ARBA00072081"/>
    </source>
</evidence>
<feature type="domain" description="Glutaredoxin" evidence="12">
    <location>
        <begin position="382"/>
        <end position="447"/>
    </location>
</feature>
<evidence type="ECO:0000256" key="9">
    <source>
        <dbReference type="PIRSR" id="PIRSR605856-50"/>
    </source>
</evidence>
<dbReference type="InterPro" id="IPR002109">
    <property type="entry name" value="Glutaredoxin"/>
</dbReference>
<evidence type="ECO:0000256" key="5">
    <source>
        <dbReference type="ARBA" id="ARBA00047931"/>
    </source>
</evidence>
<dbReference type="Pfam" id="PF00462">
    <property type="entry name" value="Glutaredoxin"/>
    <property type="match status" value="1"/>
</dbReference>
<sequence length="502" mass="54048">MTGLHASILDTIGNTPVVRLARLAPEGVEIYAKLEAFNPLGSVKDRMALGIINEAERTGALRPGQTVIEATSGNTGIGLAMVCARKGYPLVVVMAENFSVERRRLMRFLGAKVVLTPASEKGSGMVDKARELAATHGWFWTRQFDNEANAQTHSRTTAREILRDFGGNGPDYFVTGSGTGGTLKGVAKVLRAESPATRIILAEPENAPMLASGLAQPFRADGRPESHPHFRPHPMQGWSPDFIPDLTRDAMAAGWVDAVQPVSGAEAIRLARELARQEGIFCGISAGATLAAALVVARTAQPGSRILFMVPDTGERYLSTPLFEQIGQEMDKDERAISESTSLCRFGAPAARPATAAQPIPHPSTQARDFVEAAITSRDQPVVMFALEWCEFSWSVRRFLQDLGVAYRSVDLDSVEMQASASEIRRALHYRTGQPTIPQVFIGGTHIGGATDLLAQHDRGDLLPLLAKAGIQPTDPKALNALGYLPKWQAARPTAQLTSDGV</sequence>
<feature type="binding site" evidence="9">
    <location>
        <position position="74"/>
    </location>
    <ligand>
        <name>pyridoxal 5'-phosphate</name>
        <dbReference type="ChEBI" id="CHEBI:597326"/>
    </ligand>
</feature>
<dbReference type="Pfam" id="PF00291">
    <property type="entry name" value="PALP"/>
    <property type="match status" value="1"/>
</dbReference>
<dbReference type="Proteomes" id="UP000449846">
    <property type="component" value="Unassembled WGS sequence"/>
</dbReference>
<dbReference type="PROSITE" id="PS51354">
    <property type="entry name" value="GLUTAREDOXIN_2"/>
    <property type="match status" value="1"/>
</dbReference>
<feature type="domain" description="Tryptophan synthase beta chain-like PALP" evidence="11">
    <location>
        <begin position="9"/>
        <end position="312"/>
    </location>
</feature>
<evidence type="ECO:0000256" key="8">
    <source>
        <dbReference type="ARBA" id="ARBA00079153"/>
    </source>
</evidence>
<dbReference type="EC" id="2.5.1.47" evidence="3"/>
<reference evidence="13 14" key="1">
    <citation type="submission" date="2019-11" db="EMBL/GenBank/DDBJ databases">
        <authorList>
            <person name="Dong K."/>
        </authorList>
    </citation>
    <scope>NUCLEOTIDE SEQUENCE [LARGE SCALE GENOMIC DNA]</scope>
    <source>
        <strain evidence="13 14">NBRC 112902</strain>
    </source>
</reference>
<comment type="caution">
    <text evidence="13">The sequence shown here is derived from an EMBL/GenBank/DDBJ whole genome shotgun (WGS) entry which is preliminary data.</text>
</comment>
<dbReference type="GO" id="GO:0006535">
    <property type="term" value="P:cysteine biosynthetic process from serine"/>
    <property type="evidence" value="ECO:0007669"/>
    <property type="project" value="InterPro"/>
</dbReference>
<dbReference type="EMBL" id="WMIG01000009">
    <property type="protein sequence ID" value="MTH60588.1"/>
    <property type="molecule type" value="Genomic_DNA"/>
</dbReference>
<evidence type="ECO:0000259" key="11">
    <source>
        <dbReference type="Pfam" id="PF00291"/>
    </source>
</evidence>
<evidence type="ECO:0000256" key="7">
    <source>
        <dbReference type="ARBA" id="ARBA00078257"/>
    </source>
</evidence>
<comment type="catalytic activity">
    <reaction evidence="5">
        <text>O-acetyl-L-serine + hydrogen sulfide = L-cysteine + acetate</text>
        <dbReference type="Rhea" id="RHEA:14829"/>
        <dbReference type="ChEBI" id="CHEBI:29919"/>
        <dbReference type="ChEBI" id="CHEBI:30089"/>
        <dbReference type="ChEBI" id="CHEBI:35235"/>
        <dbReference type="ChEBI" id="CHEBI:58340"/>
        <dbReference type="EC" id="2.5.1.47"/>
    </reaction>
</comment>
<dbReference type="PANTHER" id="PTHR10314">
    <property type="entry name" value="CYSTATHIONINE BETA-SYNTHASE"/>
    <property type="match status" value="1"/>
</dbReference>
<name>A0A844HNG9_9RHOB</name>
<dbReference type="AlphaFoldDB" id="A0A844HNG9"/>
<evidence type="ECO:0000256" key="4">
    <source>
        <dbReference type="ARBA" id="ARBA00022898"/>
    </source>
</evidence>
<dbReference type="GO" id="GO:0004124">
    <property type="term" value="F:cysteine synthase activity"/>
    <property type="evidence" value="ECO:0007669"/>
    <property type="project" value="UniProtKB-EC"/>
</dbReference>
<dbReference type="SUPFAM" id="SSF53686">
    <property type="entry name" value="Tryptophan synthase beta subunit-like PLP-dependent enzymes"/>
    <property type="match status" value="1"/>
</dbReference>